<keyword evidence="4" id="KW-1185">Reference proteome</keyword>
<dbReference type="Gene3D" id="2.60.120.560">
    <property type="entry name" value="Exo-inulinase, domain 1"/>
    <property type="match status" value="1"/>
</dbReference>
<proteinExistence type="predicted"/>
<evidence type="ECO:0000313" key="3">
    <source>
        <dbReference type="EMBL" id="ACY17286.1"/>
    </source>
</evidence>
<dbReference type="HOGENOM" id="CLU_1198439_0_0_7"/>
<sequence length="231" mass="25917">MGFDLRTSSPAPAAAPARLPSAALLALLALSAPLVLAAGCKVKDPPPITDTWRDDFDRQSIGSDYYNTGGGYEIQDGVLHTQGSYNHPLWLRKKLPHNVRIELDAWSNTPDGDIKVELYGDGISHARDKGQYTATGYVLVMGGWSNSKSLIARGNEHGKDLVERSAPRVTPGKRYRWKIERRDNLLEWWIDDELFLRYEDDKPLRGGGNDYFGFNNWESDARFDKLVITPL</sequence>
<keyword evidence="1" id="KW-0732">Signal</keyword>
<protein>
    <recommendedName>
        <fullName evidence="2">Farnesoic acid O-methyl transferase domain-containing protein</fullName>
    </recommendedName>
</protein>
<evidence type="ECO:0000259" key="2">
    <source>
        <dbReference type="Pfam" id="PF12248"/>
    </source>
</evidence>
<dbReference type="Pfam" id="PF12248">
    <property type="entry name" value="Methyltransf_FA"/>
    <property type="match status" value="1"/>
</dbReference>
<evidence type="ECO:0000256" key="1">
    <source>
        <dbReference type="SAM" id="SignalP"/>
    </source>
</evidence>
<dbReference type="KEGG" id="hoh:Hoch_4796"/>
<dbReference type="Proteomes" id="UP000001880">
    <property type="component" value="Chromosome"/>
</dbReference>
<dbReference type="RefSeq" id="WP_012829884.1">
    <property type="nucleotide sequence ID" value="NC_013440.1"/>
</dbReference>
<organism evidence="3 4">
    <name type="scientific">Haliangium ochraceum (strain DSM 14365 / JCM 11303 / SMP-2)</name>
    <dbReference type="NCBI Taxonomy" id="502025"/>
    <lineage>
        <taxon>Bacteria</taxon>
        <taxon>Pseudomonadati</taxon>
        <taxon>Myxococcota</taxon>
        <taxon>Polyangia</taxon>
        <taxon>Haliangiales</taxon>
        <taxon>Kofleriaceae</taxon>
        <taxon>Haliangium</taxon>
    </lineage>
</organism>
<feature type="domain" description="Farnesoic acid O-methyl transferase" evidence="2">
    <location>
        <begin position="132"/>
        <end position="223"/>
    </location>
</feature>
<accession>D0LSR4</accession>
<dbReference type="STRING" id="502025.Hoch_4796"/>
<evidence type="ECO:0000313" key="4">
    <source>
        <dbReference type="Proteomes" id="UP000001880"/>
    </source>
</evidence>
<dbReference type="EMBL" id="CP001804">
    <property type="protein sequence ID" value="ACY17286.1"/>
    <property type="molecule type" value="Genomic_DNA"/>
</dbReference>
<gene>
    <name evidence="3" type="ordered locus">Hoch_4796</name>
</gene>
<dbReference type="InterPro" id="IPR022041">
    <property type="entry name" value="Methyltransf_FA"/>
</dbReference>
<dbReference type="OrthoDB" id="5506916at2"/>
<name>D0LSR4_HALO1</name>
<feature type="signal peptide" evidence="1">
    <location>
        <begin position="1"/>
        <end position="37"/>
    </location>
</feature>
<feature type="chain" id="PRO_5003010548" description="Farnesoic acid O-methyl transferase domain-containing protein" evidence="1">
    <location>
        <begin position="38"/>
        <end position="231"/>
    </location>
</feature>
<reference evidence="3 4" key="1">
    <citation type="journal article" date="2010" name="Stand. Genomic Sci.">
        <title>Complete genome sequence of Haliangium ochraceum type strain (SMP-2).</title>
        <authorList>
            <consortium name="US DOE Joint Genome Institute (JGI-PGF)"/>
            <person name="Ivanova N."/>
            <person name="Daum C."/>
            <person name="Lang E."/>
            <person name="Abt B."/>
            <person name="Kopitz M."/>
            <person name="Saunders E."/>
            <person name="Lapidus A."/>
            <person name="Lucas S."/>
            <person name="Glavina Del Rio T."/>
            <person name="Nolan M."/>
            <person name="Tice H."/>
            <person name="Copeland A."/>
            <person name="Cheng J.F."/>
            <person name="Chen F."/>
            <person name="Bruce D."/>
            <person name="Goodwin L."/>
            <person name="Pitluck S."/>
            <person name="Mavromatis K."/>
            <person name="Pati A."/>
            <person name="Mikhailova N."/>
            <person name="Chen A."/>
            <person name="Palaniappan K."/>
            <person name="Land M."/>
            <person name="Hauser L."/>
            <person name="Chang Y.J."/>
            <person name="Jeffries C.D."/>
            <person name="Detter J.C."/>
            <person name="Brettin T."/>
            <person name="Rohde M."/>
            <person name="Goker M."/>
            <person name="Bristow J."/>
            <person name="Markowitz V."/>
            <person name="Eisen J.A."/>
            <person name="Hugenholtz P."/>
            <person name="Kyrpides N.C."/>
            <person name="Klenk H.P."/>
        </authorList>
    </citation>
    <scope>NUCLEOTIDE SEQUENCE [LARGE SCALE GENOMIC DNA]</scope>
    <source>
        <strain evidence="4">DSM 14365 / CIP 107738 / JCM 11303 / AJ 13395 / SMP-2</strain>
    </source>
</reference>
<dbReference type="eggNOG" id="ENOG5032JQZ">
    <property type="taxonomic scope" value="Bacteria"/>
</dbReference>
<dbReference type="AlphaFoldDB" id="D0LSR4"/>